<dbReference type="GO" id="GO:0005524">
    <property type="term" value="F:ATP binding"/>
    <property type="evidence" value="ECO:0007669"/>
    <property type="project" value="InterPro"/>
</dbReference>
<dbReference type="PANTHER" id="PTHR42759">
    <property type="entry name" value="MOXR FAMILY PROTEIN"/>
    <property type="match status" value="1"/>
</dbReference>
<evidence type="ECO:0000313" key="2">
    <source>
        <dbReference type="EMBL" id="OGH68286.1"/>
    </source>
</evidence>
<dbReference type="EMBL" id="MFQA01000050">
    <property type="protein sequence ID" value="OGH68286.1"/>
    <property type="molecule type" value="Genomic_DNA"/>
</dbReference>
<proteinExistence type="predicted"/>
<dbReference type="InterPro" id="IPR050764">
    <property type="entry name" value="CbbQ/NirQ/NorQ/GpvN"/>
</dbReference>
<dbReference type="Proteomes" id="UP000176413">
    <property type="component" value="Unassembled WGS sequence"/>
</dbReference>
<dbReference type="Gene3D" id="3.40.50.300">
    <property type="entry name" value="P-loop containing nucleotide triphosphate hydrolases"/>
    <property type="match status" value="1"/>
</dbReference>
<dbReference type="AlphaFoldDB" id="A0A1F6M9I1"/>
<sequence length="1139" mass="130574">MVKTGTEVQREAVAMEAERGEGLEVKVTVQPPELFEDNKLLIEEVASTDAYNLVYRDNEYVIYDSNGKQQKLPEKFPLEILMNVTEIATKLKESNKTFFGHRPNFGYDKDRVFTVEEFFVLYGFRPVLAEMKSFEKYLDLEVVKRSDRHAYTMTDLTTAHAAWYTGKRARAKLSSSADEQWFVLEREGIIYTYHTTDDGGRALEPSHWQLVRFDSNKINQQVLSQYPWLREYAKIDKGRPIEGTKVAVSCERGILNAVNIEKNQRIFSDAAVGFVVDPNNPRIIHYLTNENEIKTIHADKLDLSQTESDIRKLPFTTAVKEFRLDRRGNFFLIITEENGKNRLKILEKDTLRVTAEVPEANEKLDIDSVGNIYFLDHEKRLRMANTNFSTFQKGGLEAARDAKKNRLLALQERLAKGLTLPAAGARAKGEQSEDEILRALGIKLEETFKSLIDKTASVADIDELRGQIEVMKQDAEWSEHPEVFVTVEDRLAAKESDMKTVQLRTDIHDFGEFLNGVHSLEDLIELERKFAVVQKNRRVVTIPDRALRKTIDDEIKSLDVKRVEVLQSQRTELEKGVELLLEEIKLLINDVGTIDELQSLSIDKKVLAFEQALTYSERDKAKAWKTHYKDLLSNRKKELKKLMEDDEEARRMKDAETLADADEFLLEISETMTKEIADPKEAGKWALRHPLITKYRQKIMGLSSDALRRGGEEKLTELLKEKQRDLEHRKVLNIPETGGEVDFGKAKFPVFKDVKRVWRPRILPIAEGSEYGSLVFEDNLGHIFRPKIGAVKMDMEDQDTKDVIEVYKKDANKYFESIKRDVPAYSEKWVLSQHFKDELSDIAALGKKQLENQKGILILEGEAGTGKNVMVDMFAHFTNHETFTFSCNFQTEKEDITYAFKFDAAKGTYTIDSRLIEMLQTPGSVIVLDEINTLPPGVTKMLNPLLDYRRALYLPDGRVIKADPTVLIIGTMNPQHYLGVKPLSQEVKSRARIKFVEYPPEKRGGQYAVDEAMVLAKYIDSLQGLKQEEFEPLWQYVINNDTAGGGDKFVDKEKRRLEDCKRLALIIKTANKVREAYRAFRTGKSADIIEFVFSMRESVDIASEINHIKDVKKAIKEVVLPKIGDPAERERVEIIVDNV</sequence>
<dbReference type="GO" id="GO:0016887">
    <property type="term" value="F:ATP hydrolysis activity"/>
    <property type="evidence" value="ECO:0007669"/>
    <property type="project" value="InterPro"/>
</dbReference>
<evidence type="ECO:0000259" key="1">
    <source>
        <dbReference type="SMART" id="SM00382"/>
    </source>
</evidence>
<evidence type="ECO:0000313" key="3">
    <source>
        <dbReference type="Proteomes" id="UP000176413"/>
    </source>
</evidence>
<dbReference type="InterPro" id="IPR011704">
    <property type="entry name" value="ATPase_dyneun-rel_AAA"/>
</dbReference>
<dbReference type="Pfam" id="PF07728">
    <property type="entry name" value="AAA_5"/>
    <property type="match status" value="1"/>
</dbReference>
<reference evidence="2 3" key="1">
    <citation type="journal article" date="2016" name="Nat. Commun.">
        <title>Thousands of microbial genomes shed light on interconnected biogeochemical processes in an aquifer system.</title>
        <authorList>
            <person name="Anantharaman K."/>
            <person name="Brown C.T."/>
            <person name="Hug L.A."/>
            <person name="Sharon I."/>
            <person name="Castelle C.J."/>
            <person name="Probst A.J."/>
            <person name="Thomas B.C."/>
            <person name="Singh A."/>
            <person name="Wilkins M.J."/>
            <person name="Karaoz U."/>
            <person name="Brodie E.L."/>
            <person name="Williams K.H."/>
            <person name="Hubbard S.S."/>
            <person name="Banfield J.F."/>
        </authorList>
    </citation>
    <scope>NUCLEOTIDE SEQUENCE [LARGE SCALE GENOMIC DNA]</scope>
</reference>
<dbReference type="SUPFAM" id="SSF52540">
    <property type="entry name" value="P-loop containing nucleoside triphosphate hydrolases"/>
    <property type="match status" value="1"/>
</dbReference>
<gene>
    <name evidence="2" type="ORF">A3D53_02965</name>
</gene>
<dbReference type="InterPro" id="IPR003593">
    <property type="entry name" value="AAA+_ATPase"/>
</dbReference>
<dbReference type="InterPro" id="IPR027417">
    <property type="entry name" value="P-loop_NTPase"/>
</dbReference>
<name>A0A1F6M9I1_9BACT</name>
<protein>
    <recommendedName>
        <fullName evidence="1">AAA+ ATPase domain-containing protein</fullName>
    </recommendedName>
</protein>
<comment type="caution">
    <text evidence="2">The sequence shown here is derived from an EMBL/GenBank/DDBJ whole genome shotgun (WGS) entry which is preliminary data.</text>
</comment>
<feature type="domain" description="AAA+ ATPase" evidence="1">
    <location>
        <begin position="853"/>
        <end position="1001"/>
    </location>
</feature>
<dbReference type="SMART" id="SM00382">
    <property type="entry name" value="AAA"/>
    <property type="match status" value="1"/>
</dbReference>
<organism evidence="2 3">
    <name type="scientific">Candidatus Magasanikbacteria bacterium RIFCSPHIGHO2_02_FULL_45_10</name>
    <dbReference type="NCBI Taxonomy" id="1798679"/>
    <lineage>
        <taxon>Bacteria</taxon>
        <taxon>Candidatus Magasanikiibacteriota</taxon>
    </lineage>
</organism>
<dbReference type="PANTHER" id="PTHR42759:SF1">
    <property type="entry name" value="MAGNESIUM-CHELATASE SUBUNIT CHLD"/>
    <property type="match status" value="1"/>
</dbReference>
<accession>A0A1F6M9I1</accession>